<keyword evidence="4" id="KW-0456">Lyase</keyword>
<dbReference type="RefSeq" id="WP_101498383.1">
    <property type="nucleotide sequence ID" value="NZ_CP025583.1"/>
</dbReference>
<keyword evidence="6" id="KW-1185">Reference proteome</keyword>
<evidence type="ECO:0000313" key="6">
    <source>
        <dbReference type="Proteomes" id="UP000234882"/>
    </source>
</evidence>
<dbReference type="GO" id="GO:0006729">
    <property type="term" value="P:tetrahydrobiopterin biosynthetic process"/>
    <property type="evidence" value="ECO:0007669"/>
    <property type="project" value="InterPro"/>
</dbReference>
<comment type="similarity">
    <text evidence="2">Belongs to the pterin-4-alpha-carbinolamine dehydratase family.</text>
</comment>
<dbReference type="EMBL" id="CP025583">
    <property type="protein sequence ID" value="AUM72999.1"/>
    <property type="molecule type" value="Genomic_DNA"/>
</dbReference>
<evidence type="ECO:0000256" key="4">
    <source>
        <dbReference type="ARBA" id="ARBA00023239"/>
    </source>
</evidence>
<organism evidence="5 6">
    <name type="scientific">Paracoccus jeotgali</name>
    <dbReference type="NCBI Taxonomy" id="2065379"/>
    <lineage>
        <taxon>Bacteria</taxon>
        <taxon>Pseudomonadati</taxon>
        <taxon>Pseudomonadota</taxon>
        <taxon>Alphaproteobacteria</taxon>
        <taxon>Rhodobacterales</taxon>
        <taxon>Paracoccaceae</taxon>
        <taxon>Paracoccus</taxon>
    </lineage>
</organism>
<dbReference type="Pfam" id="PF01329">
    <property type="entry name" value="Pterin_4a"/>
    <property type="match status" value="1"/>
</dbReference>
<dbReference type="InterPro" id="IPR036428">
    <property type="entry name" value="PCD_sf"/>
</dbReference>
<dbReference type="Gene3D" id="3.30.1360.20">
    <property type="entry name" value="Transcriptional coactivator/pterin dehydratase"/>
    <property type="match status" value="1"/>
</dbReference>
<gene>
    <name evidence="5" type="ORF">CYR75_00585</name>
</gene>
<evidence type="ECO:0000256" key="1">
    <source>
        <dbReference type="ARBA" id="ARBA00001554"/>
    </source>
</evidence>
<dbReference type="AlphaFoldDB" id="A0A2K9MBH1"/>
<proteinExistence type="inferred from homology"/>
<dbReference type="Proteomes" id="UP000234882">
    <property type="component" value="Chromosome"/>
</dbReference>
<evidence type="ECO:0000256" key="2">
    <source>
        <dbReference type="ARBA" id="ARBA00006472"/>
    </source>
</evidence>
<dbReference type="SUPFAM" id="SSF55248">
    <property type="entry name" value="PCD-like"/>
    <property type="match status" value="1"/>
</dbReference>
<accession>A0A2K9MBH1</accession>
<name>A0A2K9MBH1_9RHOB</name>
<sequence>MTTPDQPGGLLSEAQVQARLDGLDGWGPSADGKAIARRFNVKGYARAVELANLAAWLGNQLNHHADIRFGWGYCEVSFTSHDAGGLTERDLDGARRLNRVLAEAGTRDA</sequence>
<dbReference type="KEGG" id="paru:CYR75_00585"/>
<comment type="catalytic activity">
    <reaction evidence="1">
        <text>(4aS,6R)-4a-hydroxy-L-erythro-5,6,7,8-tetrahydrobiopterin = (6R)-L-erythro-6,7-dihydrobiopterin + H2O</text>
        <dbReference type="Rhea" id="RHEA:11920"/>
        <dbReference type="ChEBI" id="CHEBI:15377"/>
        <dbReference type="ChEBI" id="CHEBI:15642"/>
        <dbReference type="ChEBI" id="CHEBI:43120"/>
        <dbReference type="EC" id="4.2.1.96"/>
    </reaction>
</comment>
<protein>
    <recommendedName>
        <fullName evidence="3">4a-hydroxytetrahydrobiopterin dehydratase</fullName>
        <ecNumber evidence="3">4.2.1.96</ecNumber>
    </recommendedName>
</protein>
<dbReference type="InterPro" id="IPR001533">
    <property type="entry name" value="Pterin_deHydtase"/>
</dbReference>
<dbReference type="EC" id="4.2.1.96" evidence="3"/>
<dbReference type="GO" id="GO:0008124">
    <property type="term" value="F:4-alpha-hydroxytetrahydrobiopterin dehydratase activity"/>
    <property type="evidence" value="ECO:0007669"/>
    <property type="project" value="UniProtKB-EC"/>
</dbReference>
<reference evidence="6" key="1">
    <citation type="submission" date="2017-12" db="EMBL/GenBank/DDBJ databases">
        <title>Genomic analysis of Paracoccus sp. CBA4604.</title>
        <authorList>
            <person name="Roh S.W."/>
            <person name="Kim J.Y."/>
            <person name="Kim J.S."/>
        </authorList>
    </citation>
    <scope>NUCLEOTIDE SEQUENCE [LARGE SCALE GENOMIC DNA]</scope>
    <source>
        <strain evidence="6">CBA4604</strain>
    </source>
</reference>
<evidence type="ECO:0000256" key="3">
    <source>
        <dbReference type="ARBA" id="ARBA00013252"/>
    </source>
</evidence>
<evidence type="ECO:0000313" key="5">
    <source>
        <dbReference type="EMBL" id="AUM72999.1"/>
    </source>
</evidence>
<dbReference type="OrthoDB" id="9794987at2"/>